<evidence type="ECO:0000256" key="7">
    <source>
        <dbReference type="SAM" id="MobiDB-lite"/>
    </source>
</evidence>
<name>A0A0F7SH14_PHARH</name>
<dbReference type="GO" id="GO:0008821">
    <property type="term" value="F:crossover junction DNA endonuclease activity"/>
    <property type="evidence" value="ECO:0007669"/>
    <property type="project" value="TreeGrafter"/>
</dbReference>
<dbReference type="PANTHER" id="PTHR46239">
    <property type="entry name" value="DNA REPAIR PROTEIN RAD51 HOMOLOG 3 RAD51C"/>
    <property type="match status" value="1"/>
</dbReference>
<keyword evidence="4" id="KW-0067">ATP-binding</keyword>
<organism evidence="8">
    <name type="scientific">Phaffia rhodozyma</name>
    <name type="common">Yeast</name>
    <name type="synonym">Xanthophyllomyces dendrorhous</name>
    <dbReference type="NCBI Taxonomy" id="264483"/>
    <lineage>
        <taxon>Eukaryota</taxon>
        <taxon>Fungi</taxon>
        <taxon>Dikarya</taxon>
        <taxon>Basidiomycota</taxon>
        <taxon>Agaricomycotina</taxon>
        <taxon>Tremellomycetes</taxon>
        <taxon>Cystofilobasidiales</taxon>
        <taxon>Mrakiaceae</taxon>
        <taxon>Phaffia</taxon>
    </lineage>
</organism>
<dbReference type="InterPro" id="IPR052093">
    <property type="entry name" value="HR_Repair_Mediator"/>
</dbReference>
<dbReference type="GO" id="GO:0033065">
    <property type="term" value="C:Rad51C-XRCC3 complex"/>
    <property type="evidence" value="ECO:0007669"/>
    <property type="project" value="TreeGrafter"/>
</dbReference>
<reference evidence="8" key="1">
    <citation type="submission" date="2014-08" db="EMBL/GenBank/DDBJ databases">
        <authorList>
            <person name="Sharma Rahul"/>
            <person name="Thines Marco"/>
        </authorList>
    </citation>
    <scope>NUCLEOTIDE SEQUENCE</scope>
</reference>
<keyword evidence="2" id="KW-0547">Nucleotide-binding</keyword>
<dbReference type="InterPro" id="IPR027417">
    <property type="entry name" value="P-loop_NTPase"/>
</dbReference>
<dbReference type="Gene3D" id="3.40.50.300">
    <property type="entry name" value="P-loop containing nucleotide triphosphate hydrolases"/>
    <property type="match status" value="1"/>
</dbReference>
<evidence type="ECO:0000313" key="8">
    <source>
        <dbReference type="EMBL" id="CDZ96297.1"/>
    </source>
</evidence>
<evidence type="ECO:0000256" key="1">
    <source>
        <dbReference type="ARBA" id="ARBA00004123"/>
    </source>
</evidence>
<dbReference type="GO" id="GO:0007131">
    <property type="term" value="P:reciprocal meiotic recombination"/>
    <property type="evidence" value="ECO:0007669"/>
    <property type="project" value="TreeGrafter"/>
</dbReference>
<comment type="subcellular location">
    <subcellularLocation>
        <location evidence="1">Nucleus</location>
    </subcellularLocation>
</comment>
<dbReference type="GO" id="GO:0000707">
    <property type="term" value="P:meiotic DNA recombinase assembly"/>
    <property type="evidence" value="ECO:0007669"/>
    <property type="project" value="TreeGrafter"/>
</dbReference>
<protein>
    <submittedName>
        <fullName evidence="8">Dna repair protein rad51 homolog 3</fullName>
    </submittedName>
</protein>
<evidence type="ECO:0000256" key="4">
    <source>
        <dbReference type="ARBA" id="ARBA00022840"/>
    </source>
</evidence>
<evidence type="ECO:0000256" key="2">
    <source>
        <dbReference type="ARBA" id="ARBA00022741"/>
    </source>
</evidence>
<evidence type="ECO:0000256" key="5">
    <source>
        <dbReference type="ARBA" id="ARBA00023204"/>
    </source>
</evidence>
<evidence type="ECO:0000256" key="3">
    <source>
        <dbReference type="ARBA" id="ARBA00022763"/>
    </source>
</evidence>
<proteinExistence type="predicted"/>
<dbReference type="GO" id="GO:0000400">
    <property type="term" value="F:four-way junction DNA binding"/>
    <property type="evidence" value="ECO:0007669"/>
    <property type="project" value="TreeGrafter"/>
</dbReference>
<dbReference type="PANTHER" id="PTHR46239:SF1">
    <property type="entry name" value="DNA REPAIR PROTEIN RAD51 HOMOLOG 3"/>
    <property type="match status" value="1"/>
</dbReference>
<accession>A0A0F7SH14</accession>
<dbReference type="GO" id="GO:0005524">
    <property type="term" value="F:ATP binding"/>
    <property type="evidence" value="ECO:0007669"/>
    <property type="project" value="UniProtKB-KW"/>
</dbReference>
<dbReference type="AlphaFoldDB" id="A0A0F7SH14"/>
<evidence type="ECO:0000256" key="6">
    <source>
        <dbReference type="ARBA" id="ARBA00023242"/>
    </source>
</evidence>
<dbReference type="GO" id="GO:0033063">
    <property type="term" value="C:Rad51B-Rad51C-Rad51D-XRCC2 complex"/>
    <property type="evidence" value="ECO:0007669"/>
    <property type="project" value="TreeGrafter"/>
</dbReference>
<dbReference type="GO" id="GO:0005657">
    <property type="term" value="C:replication fork"/>
    <property type="evidence" value="ECO:0007669"/>
    <property type="project" value="TreeGrafter"/>
</dbReference>
<feature type="region of interest" description="Disordered" evidence="7">
    <location>
        <begin position="337"/>
        <end position="366"/>
    </location>
</feature>
<dbReference type="SUPFAM" id="SSF52540">
    <property type="entry name" value="P-loop containing nucleoside triphosphate hydrolases"/>
    <property type="match status" value="1"/>
</dbReference>
<keyword evidence="3" id="KW-0227">DNA damage</keyword>
<sequence>MKPNLLLSSLSFSPQTSGPLSRAGYLRIHDLQGIQPEDLAKDTGLTLTEAQDVIRTALGDPTPNDMLHQVSSQTASQLLDLSSRLPSYSFQSKSIDSLFPDGIKPGMIIEVSGPPGIGKTCALVGIVMDMRIKNLKEVEKHGEKARRREVLVVDTEASISPDRLAQAAENQATRESGQKLSSEDILEGIRLLRLHTLSQFVSFFKTLDTYLDEHPEIKSIVIDTLSYHLRSPSIPPDAGSRSRIVALIKQELQRCSTRYECTFVVSVQMATKFSDVGEGNLDEPLSRDERAFLMPQLGVSWIPMKTKRLMFFYGGGMVGHRQVKRFATIIPVLPPNSSHSAYPSSQNQNGNANGTNSGMWGNAQPSQKEIGLGSGIDRVEYRISSEGMLADI</sequence>
<dbReference type="EMBL" id="LN483116">
    <property type="protein sequence ID" value="CDZ96297.1"/>
    <property type="molecule type" value="Genomic_DNA"/>
</dbReference>
<keyword evidence="5" id="KW-0234">DNA repair</keyword>
<keyword evidence="6" id="KW-0539">Nucleus</keyword>
<dbReference type="Pfam" id="PF13481">
    <property type="entry name" value="AAA_25"/>
    <property type="match status" value="1"/>
</dbReference>